<sequence>MPAHSSVSPAQEWSEQARGGAREVSWEPYIAAINLRIVNGCEHDRDKAVRGVILCQSRDLVTSDVVGEVLAESTRHLMIRSIPSSRSLKTVQSFCSRQVRTIRVQRTPPPPPKKSSRFSYGPLIAVAGASGAAYLAHSMSRERQNEELKRTEKEKADAANLVAKQIKDSLRSNAERKQVEKSWENPGVFVWGSNEGGVVDPESSSNNVKLPRRLKYFDGKVIRDFKISQEVGAAILDNGDLVQWGRAYLKGLKEPEKTIIGKDLVSISLSGDRILALGSDGTVYSIPASKQVQESGPKLEESSWLIPKQSKARLSYRTLKPKLESREKVTAISAGEEHVLLLTNRGRVFSAACASTHYPSRGQLGVPGLTWETRPEGPFDTPHEVESLKNIKQIAAGAYHSVVLDNDGQIHTFGDNTAGQLGTERNTIEYTAEPLRMALNTLYGKVFNAKATTIAAGGYTTFFVTEARKLVTNAKDNNVYPSDISLDVWSCGSGVNGTLGNGKFTHTQGSPTKVKSLSGLFEFNEALSHTVPIGIRYLEAGNTHAAAVLGPQFSDGNSNAAIHGLDLLVWGENSSYQLGTGKKSNLSKPTYIAPPGGADAGNPAMDGNRFQITPPRTAEINGRRVKFEQRVACGKNVTGVYCAVPK</sequence>
<dbReference type="EMBL" id="AZGZ01000008">
    <property type="protein sequence ID" value="KZZ93634.1"/>
    <property type="molecule type" value="Genomic_DNA"/>
</dbReference>
<dbReference type="PANTHER" id="PTHR47563:SF1">
    <property type="entry name" value="PROTEIN FMP25, MITOCHONDRIAL"/>
    <property type="match status" value="1"/>
</dbReference>
<dbReference type="GO" id="GO:0005743">
    <property type="term" value="C:mitochondrial inner membrane"/>
    <property type="evidence" value="ECO:0007669"/>
    <property type="project" value="TreeGrafter"/>
</dbReference>
<dbReference type="Gene3D" id="2.130.10.30">
    <property type="entry name" value="Regulator of chromosome condensation 1/beta-lactamase-inhibitor protein II"/>
    <property type="match status" value="1"/>
</dbReference>
<name>A0A168A991_9EURO</name>
<dbReference type="InterPro" id="IPR000408">
    <property type="entry name" value="Reg_chr_condens"/>
</dbReference>
<dbReference type="InterPro" id="IPR009091">
    <property type="entry name" value="RCC1/BLIP-II"/>
</dbReference>
<dbReference type="PROSITE" id="PS00626">
    <property type="entry name" value="RCC1_2"/>
    <property type="match status" value="1"/>
</dbReference>
<comment type="caution">
    <text evidence="3">The sequence shown here is derived from an EMBL/GenBank/DDBJ whole genome shotgun (WGS) entry which is preliminary data.</text>
</comment>
<evidence type="ECO:0000256" key="2">
    <source>
        <dbReference type="SAM" id="Coils"/>
    </source>
</evidence>
<evidence type="ECO:0000256" key="1">
    <source>
        <dbReference type="PROSITE-ProRule" id="PRU00235"/>
    </source>
</evidence>
<evidence type="ECO:0000313" key="3">
    <source>
        <dbReference type="EMBL" id="KZZ93634.1"/>
    </source>
</evidence>
<dbReference type="AlphaFoldDB" id="A0A168A991"/>
<organism evidence="3 4">
    <name type="scientific">Ascosphaera apis ARSEF 7405</name>
    <dbReference type="NCBI Taxonomy" id="392613"/>
    <lineage>
        <taxon>Eukaryota</taxon>
        <taxon>Fungi</taxon>
        <taxon>Dikarya</taxon>
        <taxon>Ascomycota</taxon>
        <taxon>Pezizomycotina</taxon>
        <taxon>Eurotiomycetes</taxon>
        <taxon>Eurotiomycetidae</taxon>
        <taxon>Onygenales</taxon>
        <taxon>Ascosphaeraceae</taxon>
        <taxon>Ascosphaera</taxon>
    </lineage>
</organism>
<accession>A0A168A991</accession>
<gene>
    <name evidence="3" type="ORF">AAP_02426</name>
</gene>
<evidence type="ECO:0000313" key="4">
    <source>
        <dbReference type="Proteomes" id="UP000242877"/>
    </source>
</evidence>
<dbReference type="InterPro" id="IPR053245">
    <property type="entry name" value="MitoProcess-Associated"/>
</dbReference>
<feature type="coiled-coil region" evidence="2">
    <location>
        <begin position="141"/>
        <end position="168"/>
    </location>
</feature>
<dbReference type="GO" id="GO:0034551">
    <property type="term" value="P:mitochondrial respiratory chain complex III assembly"/>
    <property type="evidence" value="ECO:0007669"/>
    <property type="project" value="TreeGrafter"/>
</dbReference>
<dbReference type="PANTHER" id="PTHR47563">
    <property type="entry name" value="PROTEIN FMP25, MITOCHONDRIAL"/>
    <property type="match status" value="1"/>
</dbReference>
<dbReference type="SUPFAM" id="SSF50985">
    <property type="entry name" value="RCC1/BLIP-II"/>
    <property type="match status" value="1"/>
</dbReference>
<dbReference type="OrthoDB" id="10256179at2759"/>
<dbReference type="Proteomes" id="UP000242877">
    <property type="component" value="Unassembled WGS sequence"/>
</dbReference>
<protein>
    <submittedName>
        <fullName evidence="3">Regulator of chromosome condensation/beta-lactamase-inhibitor protein II</fullName>
    </submittedName>
</protein>
<keyword evidence="4" id="KW-1185">Reference proteome</keyword>
<feature type="repeat" description="RCC1" evidence="1">
    <location>
        <begin position="408"/>
        <end position="467"/>
    </location>
</feature>
<dbReference type="PROSITE" id="PS50012">
    <property type="entry name" value="RCC1_3"/>
    <property type="match status" value="2"/>
</dbReference>
<feature type="repeat" description="RCC1" evidence="1">
    <location>
        <begin position="346"/>
        <end position="407"/>
    </location>
</feature>
<dbReference type="VEuPathDB" id="FungiDB:AAP_02426"/>
<proteinExistence type="predicted"/>
<dbReference type="Pfam" id="PF13540">
    <property type="entry name" value="RCC1_2"/>
    <property type="match status" value="1"/>
</dbReference>
<reference evidence="3 4" key="1">
    <citation type="journal article" date="2016" name="Genome Biol. Evol.">
        <title>Divergent and convergent evolution of fungal pathogenicity.</title>
        <authorList>
            <person name="Shang Y."/>
            <person name="Xiao G."/>
            <person name="Zheng P."/>
            <person name="Cen K."/>
            <person name="Zhan S."/>
            <person name="Wang C."/>
        </authorList>
    </citation>
    <scope>NUCLEOTIDE SEQUENCE [LARGE SCALE GENOMIC DNA]</scope>
    <source>
        <strain evidence="3 4">ARSEF 7405</strain>
    </source>
</reference>
<keyword evidence="2" id="KW-0175">Coiled coil</keyword>